<dbReference type="GO" id="GO:0005524">
    <property type="term" value="F:ATP binding"/>
    <property type="evidence" value="ECO:0007669"/>
    <property type="project" value="UniProtKB-KW"/>
</dbReference>
<dbReference type="InterPro" id="IPR017871">
    <property type="entry name" value="ABC_transporter-like_CS"/>
</dbReference>
<evidence type="ECO:0000256" key="3">
    <source>
        <dbReference type="ARBA" id="ARBA00022737"/>
    </source>
</evidence>
<keyword evidence="8" id="KW-1185">Reference proteome</keyword>
<keyword evidence="2" id="KW-0762">Sugar transport</keyword>
<evidence type="ECO:0000259" key="6">
    <source>
        <dbReference type="PROSITE" id="PS50893"/>
    </source>
</evidence>
<feature type="domain" description="ABC transporter" evidence="6">
    <location>
        <begin position="6"/>
        <end position="241"/>
    </location>
</feature>
<organism evidence="7 8">
    <name type="scientific">Dongia sedimenti</name>
    <dbReference type="NCBI Taxonomy" id="3064282"/>
    <lineage>
        <taxon>Bacteria</taxon>
        <taxon>Pseudomonadati</taxon>
        <taxon>Pseudomonadota</taxon>
        <taxon>Alphaproteobacteria</taxon>
        <taxon>Rhodospirillales</taxon>
        <taxon>Dongiaceae</taxon>
        <taxon>Dongia</taxon>
    </lineage>
</organism>
<dbReference type="PROSITE" id="PS00211">
    <property type="entry name" value="ABC_TRANSPORTER_1"/>
    <property type="match status" value="1"/>
</dbReference>
<dbReference type="CDD" id="cd03216">
    <property type="entry name" value="ABC_Carb_Monos_I"/>
    <property type="match status" value="1"/>
</dbReference>
<dbReference type="InterPro" id="IPR027417">
    <property type="entry name" value="P-loop_NTPase"/>
</dbReference>
<gene>
    <name evidence="7" type="ORF">Q8A70_22020</name>
</gene>
<reference evidence="8" key="1">
    <citation type="submission" date="2023-08" db="EMBL/GenBank/DDBJ databases">
        <title>Rhodospirillaceae gen. nov., a novel taxon isolated from the Yangtze River Yuezi River estuary sludge.</title>
        <authorList>
            <person name="Ruan L."/>
        </authorList>
    </citation>
    <scope>NUCLEOTIDE SEQUENCE [LARGE SCALE GENOMIC DNA]</scope>
    <source>
        <strain evidence="8">R-7</strain>
    </source>
</reference>
<dbReference type="Pfam" id="PF00005">
    <property type="entry name" value="ABC_tran"/>
    <property type="match status" value="2"/>
</dbReference>
<evidence type="ECO:0000313" key="7">
    <source>
        <dbReference type="EMBL" id="MDQ7250383.1"/>
    </source>
</evidence>
<dbReference type="Gene3D" id="3.40.50.300">
    <property type="entry name" value="P-loop containing nucleotide triphosphate hydrolases"/>
    <property type="match status" value="2"/>
</dbReference>
<evidence type="ECO:0000256" key="1">
    <source>
        <dbReference type="ARBA" id="ARBA00022448"/>
    </source>
</evidence>
<keyword evidence="4" id="KW-0547">Nucleotide-binding</keyword>
<feature type="domain" description="ABC transporter" evidence="6">
    <location>
        <begin position="254"/>
        <end position="497"/>
    </location>
</feature>
<keyword evidence="5 7" id="KW-0067">ATP-binding</keyword>
<dbReference type="InterPro" id="IPR003593">
    <property type="entry name" value="AAA+_ATPase"/>
</dbReference>
<dbReference type="Proteomes" id="UP001230156">
    <property type="component" value="Unassembled WGS sequence"/>
</dbReference>
<dbReference type="CDD" id="cd03215">
    <property type="entry name" value="ABC_Carb_Monos_II"/>
    <property type="match status" value="1"/>
</dbReference>
<sequence length="512" mass="55034">MSSSVIELSQIVKEYPGVRPLDRVDFAVRPGEIHALLGENGAGKSTLIRVMGGAVAPNSGSITYLGKSVSWRSPKEARTAGIHVIYQELALFPELSVAENILVDAQPTRFGLISGRARHALAAAALKQLGVTIPTHAKVDELPLADQQMVEIAKALVGQTKLLILDEPTAVITGREVDLLFENMRRLRSEGVGIVYVSHRLEEIAEIADRVTILKDGQVVATSPVAALTREAMITKMVGRRLEQVYPARLQAPAQTADVLTVRNLEAGPRVRDVSFSVKAGEIVGLAGMVGSGRTEVAEAIFGTREVKQGSIALEGKPFSKIDPGAAIRFGLGFLTENRKDEGLFLGLPISANIVAPDLGSVTRRGLIDRATERETAMRQMKEFAVAAPSSEVKVGNLSGGNQQKVLFSRWSRIANRLLILDEPTRGVDIGAKVEIYRIIRRLADSGIGVLLISSELQEVVGMSDRVYVMSQGQIVGEIQGEAISEEAIMDLAVRSMDRSRLSVAGGAELVS</sequence>
<dbReference type="PROSITE" id="PS50893">
    <property type="entry name" value="ABC_TRANSPORTER_2"/>
    <property type="match status" value="2"/>
</dbReference>
<evidence type="ECO:0000256" key="4">
    <source>
        <dbReference type="ARBA" id="ARBA00022741"/>
    </source>
</evidence>
<dbReference type="PANTHER" id="PTHR43790">
    <property type="entry name" value="CARBOHYDRATE TRANSPORT ATP-BINDING PROTEIN MG119-RELATED"/>
    <property type="match status" value="1"/>
</dbReference>
<dbReference type="RefSeq" id="WP_379959594.1">
    <property type="nucleotide sequence ID" value="NZ_JAUYVI010000007.1"/>
</dbReference>
<comment type="caution">
    <text evidence="7">The sequence shown here is derived from an EMBL/GenBank/DDBJ whole genome shotgun (WGS) entry which is preliminary data.</text>
</comment>
<proteinExistence type="predicted"/>
<dbReference type="InterPro" id="IPR050107">
    <property type="entry name" value="ABC_carbohydrate_import_ATPase"/>
</dbReference>
<protein>
    <submittedName>
        <fullName evidence="7">Sugar ABC transporter ATP-binding protein</fullName>
    </submittedName>
</protein>
<keyword evidence="3" id="KW-0677">Repeat</keyword>
<dbReference type="SUPFAM" id="SSF52540">
    <property type="entry name" value="P-loop containing nucleoside triphosphate hydrolases"/>
    <property type="match status" value="2"/>
</dbReference>
<name>A0ABU0YRN5_9PROT</name>
<dbReference type="PANTHER" id="PTHR43790:SF9">
    <property type="entry name" value="GALACTOFURANOSE TRANSPORTER ATP-BINDING PROTEIN YTFR"/>
    <property type="match status" value="1"/>
</dbReference>
<evidence type="ECO:0000313" key="8">
    <source>
        <dbReference type="Proteomes" id="UP001230156"/>
    </source>
</evidence>
<accession>A0ABU0YRN5</accession>
<evidence type="ECO:0000256" key="5">
    <source>
        <dbReference type="ARBA" id="ARBA00022840"/>
    </source>
</evidence>
<dbReference type="InterPro" id="IPR003439">
    <property type="entry name" value="ABC_transporter-like_ATP-bd"/>
</dbReference>
<dbReference type="SMART" id="SM00382">
    <property type="entry name" value="AAA"/>
    <property type="match status" value="2"/>
</dbReference>
<evidence type="ECO:0000256" key="2">
    <source>
        <dbReference type="ARBA" id="ARBA00022597"/>
    </source>
</evidence>
<dbReference type="EMBL" id="JAUYVI010000007">
    <property type="protein sequence ID" value="MDQ7250383.1"/>
    <property type="molecule type" value="Genomic_DNA"/>
</dbReference>
<keyword evidence="1" id="KW-0813">Transport</keyword>